<feature type="compositionally biased region" description="Basic residues" evidence="1">
    <location>
        <begin position="28"/>
        <end position="37"/>
    </location>
</feature>
<evidence type="ECO:0000256" key="1">
    <source>
        <dbReference type="SAM" id="MobiDB-lite"/>
    </source>
</evidence>
<dbReference type="Proteomes" id="UP000037020">
    <property type="component" value="Unassembled WGS sequence"/>
</dbReference>
<dbReference type="EMBL" id="LGUT01002792">
    <property type="protein sequence ID" value="KOG86504.1"/>
    <property type="molecule type" value="Genomic_DNA"/>
</dbReference>
<organism evidence="2 3">
    <name type="scientific">Streptomyces varsoviensis</name>
    <dbReference type="NCBI Taxonomy" id="67373"/>
    <lineage>
        <taxon>Bacteria</taxon>
        <taxon>Bacillati</taxon>
        <taxon>Actinomycetota</taxon>
        <taxon>Actinomycetes</taxon>
        <taxon>Kitasatosporales</taxon>
        <taxon>Streptomycetaceae</taxon>
        <taxon>Streptomyces</taxon>
    </lineage>
</organism>
<sequence length="92" mass="10197">YARAQRLGTTVAELESARRRAEESRRLNPGRRLRRSAPHPPPGGGEFRWERVAGHLASLTRSLAETVRERPRFAAPPETALGALAVSVSYTH</sequence>
<proteinExistence type="predicted"/>
<evidence type="ECO:0008006" key="4">
    <source>
        <dbReference type="Google" id="ProtNLM"/>
    </source>
</evidence>
<protein>
    <recommendedName>
        <fullName evidence="4">FUSC family protein</fullName>
    </recommendedName>
</protein>
<keyword evidence="3" id="KW-1185">Reference proteome</keyword>
<feature type="non-terminal residue" evidence="2">
    <location>
        <position position="92"/>
    </location>
</feature>
<gene>
    <name evidence="2" type="ORF">ADK38_30665</name>
</gene>
<feature type="compositionally biased region" description="Basic and acidic residues" evidence="1">
    <location>
        <begin position="15"/>
        <end position="26"/>
    </location>
</feature>
<comment type="caution">
    <text evidence="2">The sequence shown here is derived from an EMBL/GenBank/DDBJ whole genome shotgun (WGS) entry which is preliminary data.</text>
</comment>
<accession>A0ABR5IZC7</accession>
<feature type="non-terminal residue" evidence="2">
    <location>
        <position position="1"/>
    </location>
</feature>
<name>A0ABR5IZC7_9ACTN</name>
<evidence type="ECO:0000313" key="2">
    <source>
        <dbReference type="EMBL" id="KOG86504.1"/>
    </source>
</evidence>
<feature type="region of interest" description="Disordered" evidence="1">
    <location>
        <begin position="1"/>
        <end position="48"/>
    </location>
</feature>
<evidence type="ECO:0000313" key="3">
    <source>
        <dbReference type="Proteomes" id="UP000037020"/>
    </source>
</evidence>
<reference evidence="2 3" key="1">
    <citation type="submission" date="2015-07" db="EMBL/GenBank/DDBJ databases">
        <authorList>
            <person name="Ju K.-S."/>
            <person name="Doroghazi J.R."/>
            <person name="Metcalf W.W."/>
        </authorList>
    </citation>
    <scope>NUCLEOTIDE SEQUENCE [LARGE SCALE GENOMIC DNA]</scope>
    <source>
        <strain evidence="2 3">NRRL B-3589</strain>
    </source>
</reference>